<name>A0A7T0DX36_9ENTR</name>
<protein>
    <submittedName>
        <fullName evidence="1">Uncharacterized protein</fullName>
    </submittedName>
</protein>
<organism evidence="1">
    <name type="scientific">Enterobacter mori</name>
    <dbReference type="NCBI Taxonomy" id="539813"/>
    <lineage>
        <taxon>Bacteria</taxon>
        <taxon>Pseudomonadati</taxon>
        <taxon>Pseudomonadota</taxon>
        <taxon>Gammaproteobacteria</taxon>
        <taxon>Enterobacterales</taxon>
        <taxon>Enterobacteriaceae</taxon>
        <taxon>Enterobacter</taxon>
    </lineage>
</organism>
<proteinExistence type="predicted"/>
<accession>A0A7T0DX36</accession>
<gene>
    <name evidence="1" type="ORF">IDM36_02940</name>
</gene>
<reference evidence="1" key="1">
    <citation type="submission" date="2020-09" db="EMBL/GenBank/DDBJ databases">
        <title>First Report of a novel Colistin-Resistant species of Enterobacter cloacae complex Producing MCR-5 isolated from hospital sewage water.</title>
        <authorList>
            <person name="Zhou K."/>
        </authorList>
    </citation>
    <scope>NUCLEOTIDE SEQUENCE [LARGE SCALE GENOMIC DNA]</scope>
    <source>
        <strain evidence="1">HSW1412</strain>
    </source>
</reference>
<dbReference type="AlphaFoldDB" id="A0A7T0DX36"/>
<sequence>MFQGERQLTQGGALTRFRVSAAKEERFAEFYTGEVFDERIRHARRAQDMSFCRRIFQHRYAGRGIDPLQAWPLDHIAASDADGVVSFSAFCPLPFHVQRWLAVDVIAPHGGEYAFRLGTCGGVRLWCSGTLAACFTPFTRNEMQFLDVSLPFCQGENRMLLHLDELFERDTLCALKMVYLGEPPLGVVWHEGEALPQRSVPPEPDAERLLTLMAQREYGPEADALLYGLLKRVSAREEGSVFSLLTLLRLWQAHRNACFPEPLWRRVKSAILGYRYWHDERGCDVMDFWDPGYAAAFHTAQHLAGQLFPEALFIASSRTGDRQRRLGEMRMKGGKA</sequence>
<evidence type="ECO:0000313" key="1">
    <source>
        <dbReference type="EMBL" id="QPK01116.1"/>
    </source>
</evidence>
<dbReference type="EMBL" id="CP061801">
    <property type="protein sequence ID" value="QPK01116.1"/>
    <property type="molecule type" value="Genomic_DNA"/>
</dbReference>